<name>A0A834XYF7_APHGI</name>
<organism evidence="1 2">
    <name type="scientific">Aphidius gifuensis</name>
    <name type="common">Parasitoid wasp</name>
    <dbReference type="NCBI Taxonomy" id="684658"/>
    <lineage>
        <taxon>Eukaryota</taxon>
        <taxon>Metazoa</taxon>
        <taxon>Ecdysozoa</taxon>
        <taxon>Arthropoda</taxon>
        <taxon>Hexapoda</taxon>
        <taxon>Insecta</taxon>
        <taxon>Pterygota</taxon>
        <taxon>Neoptera</taxon>
        <taxon>Endopterygota</taxon>
        <taxon>Hymenoptera</taxon>
        <taxon>Apocrita</taxon>
        <taxon>Ichneumonoidea</taxon>
        <taxon>Braconidae</taxon>
        <taxon>Aphidiinae</taxon>
        <taxon>Aphidius</taxon>
    </lineage>
</organism>
<accession>A0A834XYF7</accession>
<proteinExistence type="predicted"/>
<comment type="caution">
    <text evidence="1">The sequence shown here is derived from an EMBL/GenBank/DDBJ whole genome shotgun (WGS) entry which is preliminary data.</text>
</comment>
<protein>
    <submittedName>
        <fullName evidence="1">Uncharacterized protein</fullName>
    </submittedName>
</protein>
<dbReference type="EMBL" id="JACMRX010000002">
    <property type="protein sequence ID" value="KAF7995893.1"/>
    <property type="molecule type" value="Genomic_DNA"/>
</dbReference>
<dbReference type="Proteomes" id="UP000639338">
    <property type="component" value="Unassembled WGS sequence"/>
</dbReference>
<gene>
    <name evidence="1" type="ORF">HCN44_007000</name>
</gene>
<evidence type="ECO:0000313" key="2">
    <source>
        <dbReference type="Proteomes" id="UP000639338"/>
    </source>
</evidence>
<dbReference type="AlphaFoldDB" id="A0A834XYF7"/>
<reference evidence="1 2" key="1">
    <citation type="submission" date="2020-08" db="EMBL/GenBank/DDBJ databases">
        <title>Aphidius gifuensis genome sequencing and assembly.</title>
        <authorList>
            <person name="Du Z."/>
        </authorList>
    </citation>
    <scope>NUCLEOTIDE SEQUENCE [LARGE SCALE GENOMIC DNA]</scope>
    <source>
        <strain evidence="1">YNYX2018</strain>
        <tissue evidence="1">Adults</tissue>
    </source>
</reference>
<evidence type="ECO:0000313" key="1">
    <source>
        <dbReference type="EMBL" id="KAF7995893.1"/>
    </source>
</evidence>
<sequence>MEQEELVDCDPGEYIILSDQISLLETLIQNHAILRAEIPQCLLIKTELDNNYENFNNLSGNLKSKLESLIILAGRLPVNERKRIIIFTEKIKYSWKQMAKKLTDEHAGFFVASKTNYGLPLTSLMNTIKNETSAVQISLVIGEELYDKEYIIKGKIYCNEINHLLNKMNGCDEKVQQYLIMPKLSIHIQELDSMIEIFASRTNLLSLKHKQCNDFNSVFTSLSGLLTGEIYGWLPVDPRIIKTQNSKNNKSVVVTKNNRRTQIKSLRHLPLFH</sequence>
<keyword evidence="2" id="KW-1185">Reference proteome</keyword>
<dbReference type="OrthoDB" id="7535498at2759"/>